<sequence length="136" mass="16260">MSTRIMMANYKKVGKALEDEVTFRSPFSSEKKENEEFYEAGMREVLAETAKLHYMYHAIDFLKINRPLEFMERAVRDVDNGYETMINQLSEEQQEAFRVYDEDRVFLESLNEEDRFIQGFIYGYQYLKQITASFKV</sequence>
<evidence type="ECO:0000313" key="2">
    <source>
        <dbReference type="Proteomes" id="UP001469365"/>
    </source>
</evidence>
<organism evidence="1 2">
    <name type="scientific">Paenibacillus filicis</name>
    <dbReference type="NCBI Taxonomy" id="669464"/>
    <lineage>
        <taxon>Bacteria</taxon>
        <taxon>Bacillati</taxon>
        <taxon>Bacillota</taxon>
        <taxon>Bacilli</taxon>
        <taxon>Bacillales</taxon>
        <taxon>Paenibacillaceae</taxon>
        <taxon>Paenibacillus</taxon>
    </lineage>
</organism>
<keyword evidence="2" id="KW-1185">Reference proteome</keyword>
<dbReference type="EMBL" id="JBBPCC010000038">
    <property type="protein sequence ID" value="MEK8132929.1"/>
    <property type="molecule type" value="Genomic_DNA"/>
</dbReference>
<reference evidence="1 2" key="1">
    <citation type="submission" date="2024-04" db="EMBL/GenBank/DDBJ databases">
        <title>draft genome sequnece of Paenibacillus filicis.</title>
        <authorList>
            <person name="Kim D.-U."/>
        </authorList>
    </citation>
    <scope>NUCLEOTIDE SEQUENCE [LARGE SCALE GENOMIC DNA]</scope>
    <source>
        <strain evidence="1 2">KACC14197</strain>
    </source>
</reference>
<evidence type="ECO:0000313" key="1">
    <source>
        <dbReference type="EMBL" id="MEK8132929.1"/>
    </source>
</evidence>
<name>A0ABU9DW57_9BACL</name>
<protein>
    <recommendedName>
        <fullName evidence="3">TipAS antibiotic-recognition domain-containing protein</fullName>
    </recommendedName>
</protein>
<gene>
    <name evidence="1" type="ORF">WMW72_34110</name>
</gene>
<proteinExistence type="predicted"/>
<evidence type="ECO:0008006" key="3">
    <source>
        <dbReference type="Google" id="ProtNLM"/>
    </source>
</evidence>
<dbReference type="RefSeq" id="WP_341420056.1">
    <property type="nucleotide sequence ID" value="NZ_JBBPCC010000038.1"/>
</dbReference>
<comment type="caution">
    <text evidence="1">The sequence shown here is derived from an EMBL/GenBank/DDBJ whole genome shotgun (WGS) entry which is preliminary data.</text>
</comment>
<dbReference type="Proteomes" id="UP001469365">
    <property type="component" value="Unassembled WGS sequence"/>
</dbReference>
<accession>A0ABU9DW57</accession>